<reference evidence="15 16" key="1">
    <citation type="submission" date="2018-09" db="EMBL/GenBank/DDBJ databases">
        <authorList>
            <person name="Wang X."/>
            <person name="Du Z."/>
        </authorList>
    </citation>
    <scope>NUCLEOTIDE SEQUENCE [LARGE SCALE GENOMIC DNA]</scope>
    <source>
        <strain evidence="15 16">N3</strain>
    </source>
</reference>
<dbReference type="InterPro" id="IPR024706">
    <property type="entry name" value="Peroxiredoxin_AhpC-typ"/>
</dbReference>
<dbReference type="PIRSF" id="PIRSF000239">
    <property type="entry name" value="AHPC"/>
    <property type="match status" value="1"/>
</dbReference>
<dbReference type="InterPro" id="IPR036249">
    <property type="entry name" value="Thioredoxin-like_sf"/>
</dbReference>
<dbReference type="InterPro" id="IPR050924">
    <property type="entry name" value="Peroxiredoxin_BCP/PrxQ"/>
</dbReference>
<gene>
    <name evidence="15" type="ORF">D0X99_13280</name>
</gene>
<evidence type="ECO:0000313" key="16">
    <source>
        <dbReference type="Proteomes" id="UP000283522"/>
    </source>
</evidence>
<accession>A0A418PQG3</accession>
<dbReference type="Gene3D" id="3.40.30.10">
    <property type="entry name" value="Glutaredoxin"/>
    <property type="match status" value="1"/>
</dbReference>
<dbReference type="SUPFAM" id="SSF52833">
    <property type="entry name" value="Thioredoxin-like"/>
    <property type="match status" value="1"/>
</dbReference>
<dbReference type="EC" id="1.11.1.24" evidence="3"/>
<evidence type="ECO:0000313" key="15">
    <source>
        <dbReference type="EMBL" id="RIW14522.1"/>
    </source>
</evidence>
<evidence type="ECO:0000256" key="6">
    <source>
        <dbReference type="ARBA" id="ARBA00023002"/>
    </source>
</evidence>
<organism evidence="15 16">
    <name type="scientific">Algoriphagus lacus</name>
    <dbReference type="NCBI Taxonomy" id="2056311"/>
    <lineage>
        <taxon>Bacteria</taxon>
        <taxon>Pseudomonadati</taxon>
        <taxon>Bacteroidota</taxon>
        <taxon>Cytophagia</taxon>
        <taxon>Cytophagales</taxon>
        <taxon>Cyclobacteriaceae</taxon>
        <taxon>Algoriphagus</taxon>
    </lineage>
</organism>
<dbReference type="FunFam" id="3.40.30.10:FF:000007">
    <property type="entry name" value="Thioredoxin-dependent thiol peroxidase"/>
    <property type="match status" value="1"/>
</dbReference>
<dbReference type="GO" id="GO:0034599">
    <property type="term" value="P:cellular response to oxidative stress"/>
    <property type="evidence" value="ECO:0007669"/>
    <property type="project" value="TreeGrafter"/>
</dbReference>
<dbReference type="Pfam" id="PF00578">
    <property type="entry name" value="AhpC-TSA"/>
    <property type="match status" value="1"/>
</dbReference>
<feature type="active site" description="Cysteine sulfenic acid (-SOH) intermediate; for peroxidase activity" evidence="13">
    <location>
        <position position="46"/>
    </location>
</feature>
<comment type="function">
    <text evidence="1">Thiol-specific peroxidase that catalyzes the reduction of hydrogen peroxide and organic hydroperoxides to water and alcohols, respectively. Plays a role in cell protection against oxidative stress by detoxifying peroxides and as sensor of hydrogen peroxide-mediated signaling events.</text>
</comment>
<evidence type="ECO:0000256" key="4">
    <source>
        <dbReference type="ARBA" id="ARBA00022559"/>
    </source>
</evidence>
<evidence type="ECO:0000256" key="3">
    <source>
        <dbReference type="ARBA" id="ARBA00013017"/>
    </source>
</evidence>
<dbReference type="GO" id="GO:0045454">
    <property type="term" value="P:cell redox homeostasis"/>
    <property type="evidence" value="ECO:0007669"/>
    <property type="project" value="TreeGrafter"/>
</dbReference>
<keyword evidence="8" id="KW-0676">Redox-active center</keyword>
<keyword evidence="5" id="KW-0049">Antioxidant</keyword>
<evidence type="ECO:0000256" key="9">
    <source>
        <dbReference type="ARBA" id="ARBA00032824"/>
    </source>
</evidence>
<dbReference type="Proteomes" id="UP000283522">
    <property type="component" value="Unassembled WGS sequence"/>
</dbReference>
<evidence type="ECO:0000256" key="11">
    <source>
        <dbReference type="ARBA" id="ARBA00042639"/>
    </source>
</evidence>
<comment type="caution">
    <text evidence="15">The sequence shown here is derived from an EMBL/GenBank/DDBJ whole genome shotgun (WGS) entry which is preliminary data.</text>
</comment>
<sequence length="153" mass="17420">MALEIGSKAPDFILPGTSGLKLHLSKDLKGKSIILFFYPKDFTRGCTAEACEFRDNFSEFRGLEIPVFGISRDDIATHERFKKEYKFPFELLSDGSGKVCKEYDALIPLIKMPKRVTYLLDSDHKIAAVFSDMFEFKGHINTMLKKLESAKLK</sequence>
<evidence type="ECO:0000256" key="12">
    <source>
        <dbReference type="ARBA" id="ARBA00049091"/>
    </source>
</evidence>
<dbReference type="CDD" id="cd03017">
    <property type="entry name" value="PRX_BCP"/>
    <property type="match status" value="1"/>
</dbReference>
<evidence type="ECO:0000256" key="8">
    <source>
        <dbReference type="ARBA" id="ARBA00023284"/>
    </source>
</evidence>
<keyword evidence="16" id="KW-1185">Reference proteome</keyword>
<dbReference type="InterPro" id="IPR000866">
    <property type="entry name" value="AhpC/TSA"/>
</dbReference>
<evidence type="ECO:0000256" key="2">
    <source>
        <dbReference type="ARBA" id="ARBA00011245"/>
    </source>
</evidence>
<evidence type="ECO:0000256" key="10">
    <source>
        <dbReference type="ARBA" id="ARBA00038489"/>
    </source>
</evidence>
<dbReference type="RefSeq" id="WP_119478320.1">
    <property type="nucleotide sequence ID" value="NZ_QXML01000006.1"/>
</dbReference>
<dbReference type="PANTHER" id="PTHR42801">
    <property type="entry name" value="THIOREDOXIN-DEPENDENT PEROXIDE REDUCTASE"/>
    <property type="match status" value="1"/>
</dbReference>
<protein>
    <recommendedName>
        <fullName evidence="3">thioredoxin-dependent peroxiredoxin</fullName>
        <ecNumber evidence="3">1.11.1.24</ecNumber>
    </recommendedName>
    <alternativeName>
        <fullName evidence="9">Thioredoxin peroxidase</fullName>
    </alternativeName>
    <alternativeName>
        <fullName evidence="11">Thioredoxin-dependent peroxiredoxin Bcp</fullName>
    </alternativeName>
</protein>
<evidence type="ECO:0000259" key="14">
    <source>
        <dbReference type="PROSITE" id="PS51352"/>
    </source>
</evidence>
<comment type="catalytic activity">
    <reaction evidence="12">
        <text>a hydroperoxide + [thioredoxin]-dithiol = an alcohol + [thioredoxin]-disulfide + H2O</text>
        <dbReference type="Rhea" id="RHEA:62620"/>
        <dbReference type="Rhea" id="RHEA-COMP:10698"/>
        <dbReference type="Rhea" id="RHEA-COMP:10700"/>
        <dbReference type="ChEBI" id="CHEBI:15377"/>
        <dbReference type="ChEBI" id="CHEBI:29950"/>
        <dbReference type="ChEBI" id="CHEBI:30879"/>
        <dbReference type="ChEBI" id="CHEBI:35924"/>
        <dbReference type="ChEBI" id="CHEBI:50058"/>
        <dbReference type="EC" id="1.11.1.24"/>
    </reaction>
</comment>
<keyword evidence="4" id="KW-0575">Peroxidase</keyword>
<comment type="similarity">
    <text evidence="10">Belongs to the peroxiredoxin family. BCP/PrxQ subfamily.</text>
</comment>
<keyword evidence="7" id="KW-1015">Disulfide bond</keyword>
<dbReference type="PANTHER" id="PTHR42801:SF4">
    <property type="entry name" value="AHPC_TSA FAMILY PROTEIN"/>
    <property type="match status" value="1"/>
</dbReference>
<dbReference type="AlphaFoldDB" id="A0A418PQG3"/>
<dbReference type="EMBL" id="QXML01000006">
    <property type="protein sequence ID" value="RIW14522.1"/>
    <property type="molecule type" value="Genomic_DNA"/>
</dbReference>
<dbReference type="GO" id="GO:0005737">
    <property type="term" value="C:cytoplasm"/>
    <property type="evidence" value="ECO:0007669"/>
    <property type="project" value="TreeGrafter"/>
</dbReference>
<comment type="subunit">
    <text evidence="2">Monomer.</text>
</comment>
<evidence type="ECO:0000256" key="5">
    <source>
        <dbReference type="ARBA" id="ARBA00022862"/>
    </source>
</evidence>
<dbReference type="PROSITE" id="PS51352">
    <property type="entry name" value="THIOREDOXIN_2"/>
    <property type="match status" value="1"/>
</dbReference>
<dbReference type="OrthoDB" id="9812811at2"/>
<evidence type="ECO:0000256" key="7">
    <source>
        <dbReference type="ARBA" id="ARBA00023157"/>
    </source>
</evidence>
<name>A0A418PQG3_9BACT</name>
<proteinExistence type="inferred from homology"/>
<evidence type="ECO:0000256" key="13">
    <source>
        <dbReference type="PIRSR" id="PIRSR000239-1"/>
    </source>
</evidence>
<evidence type="ECO:0000256" key="1">
    <source>
        <dbReference type="ARBA" id="ARBA00003330"/>
    </source>
</evidence>
<keyword evidence="6" id="KW-0560">Oxidoreductase</keyword>
<dbReference type="GO" id="GO:0008379">
    <property type="term" value="F:thioredoxin peroxidase activity"/>
    <property type="evidence" value="ECO:0007669"/>
    <property type="project" value="TreeGrafter"/>
</dbReference>
<dbReference type="InterPro" id="IPR013766">
    <property type="entry name" value="Thioredoxin_domain"/>
</dbReference>
<feature type="domain" description="Thioredoxin" evidence="14">
    <location>
        <begin position="3"/>
        <end position="152"/>
    </location>
</feature>